<evidence type="ECO:0000256" key="6">
    <source>
        <dbReference type="ARBA" id="ARBA00023004"/>
    </source>
</evidence>
<dbReference type="GeneID" id="19166809"/>
<dbReference type="GO" id="GO:0046872">
    <property type="term" value="F:metal ion binding"/>
    <property type="evidence" value="ECO:0007669"/>
    <property type="project" value="UniProtKB-KW"/>
</dbReference>
<dbReference type="GO" id="GO:0005737">
    <property type="term" value="C:cytoplasm"/>
    <property type="evidence" value="ECO:0007669"/>
    <property type="project" value="TreeGrafter"/>
</dbReference>
<feature type="domain" description="TauD/TfdA-like" evidence="7">
    <location>
        <begin position="24"/>
        <end position="201"/>
    </location>
</feature>
<protein>
    <recommendedName>
        <fullName evidence="7">TauD/TfdA-like domain-containing protein</fullName>
    </recommendedName>
</protein>
<dbReference type="RefSeq" id="XP_007731009.1">
    <property type="nucleotide sequence ID" value="XM_007732819.1"/>
</dbReference>
<dbReference type="STRING" id="1182542.W9Y9T1"/>
<dbReference type="PANTHER" id="PTHR30468">
    <property type="entry name" value="ALPHA-KETOGLUTARATE-DEPENDENT SULFONATE DIOXYGENASE"/>
    <property type="match status" value="1"/>
</dbReference>
<evidence type="ECO:0000256" key="1">
    <source>
        <dbReference type="ARBA" id="ARBA00001954"/>
    </source>
</evidence>
<dbReference type="Pfam" id="PF02668">
    <property type="entry name" value="TauD"/>
    <property type="match status" value="1"/>
</dbReference>
<keyword evidence="9" id="KW-1185">Reference proteome</keyword>
<dbReference type="InterPro" id="IPR003819">
    <property type="entry name" value="TauD/TfdA-like"/>
</dbReference>
<evidence type="ECO:0000256" key="2">
    <source>
        <dbReference type="ARBA" id="ARBA00005896"/>
    </source>
</evidence>
<dbReference type="OrthoDB" id="10257314at2759"/>
<keyword evidence="5" id="KW-0560">Oxidoreductase</keyword>
<organism evidence="8 9">
    <name type="scientific">Capronia epimyces CBS 606.96</name>
    <dbReference type="NCBI Taxonomy" id="1182542"/>
    <lineage>
        <taxon>Eukaryota</taxon>
        <taxon>Fungi</taxon>
        <taxon>Dikarya</taxon>
        <taxon>Ascomycota</taxon>
        <taxon>Pezizomycotina</taxon>
        <taxon>Eurotiomycetes</taxon>
        <taxon>Chaetothyriomycetidae</taxon>
        <taxon>Chaetothyriales</taxon>
        <taxon>Herpotrichiellaceae</taxon>
        <taxon>Capronia</taxon>
    </lineage>
</organism>
<evidence type="ECO:0000256" key="4">
    <source>
        <dbReference type="ARBA" id="ARBA00022964"/>
    </source>
</evidence>
<sequence length="213" mass="23878">MSTTTEQPRRPLQYSGSLDGYQSFDLTPVIGREFPTLQLSSLLGDDRKIRDLAILVSQRGVLFFRNQDLQLNDQKVLGQKLGELTGKPKTSKLHRHALVDKKSQSPIDGEKKADEEVMVISSASAKNSHEAHKSSLKPLASTLWHADITFEHVPSDYAILKMVVLPESGGDTIWASGYEAYDRLSPAWKRFAESLTATHRNVRLMERKAMCID</sequence>
<dbReference type="EMBL" id="AMGY01000002">
    <property type="protein sequence ID" value="EXJ89612.1"/>
    <property type="molecule type" value="Genomic_DNA"/>
</dbReference>
<reference evidence="8 9" key="1">
    <citation type="submission" date="2013-03" db="EMBL/GenBank/DDBJ databases">
        <title>The Genome Sequence of Capronia epimyces CBS 606.96.</title>
        <authorList>
            <consortium name="The Broad Institute Genomics Platform"/>
            <person name="Cuomo C."/>
            <person name="de Hoog S."/>
            <person name="Gorbushina A."/>
            <person name="Walker B."/>
            <person name="Young S.K."/>
            <person name="Zeng Q."/>
            <person name="Gargeya S."/>
            <person name="Fitzgerald M."/>
            <person name="Haas B."/>
            <person name="Abouelleil A."/>
            <person name="Allen A.W."/>
            <person name="Alvarado L."/>
            <person name="Arachchi H.M."/>
            <person name="Berlin A.M."/>
            <person name="Chapman S.B."/>
            <person name="Gainer-Dewar J."/>
            <person name="Goldberg J."/>
            <person name="Griggs A."/>
            <person name="Gujja S."/>
            <person name="Hansen M."/>
            <person name="Howarth C."/>
            <person name="Imamovic A."/>
            <person name="Ireland A."/>
            <person name="Larimer J."/>
            <person name="McCowan C."/>
            <person name="Murphy C."/>
            <person name="Pearson M."/>
            <person name="Poon T.W."/>
            <person name="Priest M."/>
            <person name="Roberts A."/>
            <person name="Saif S."/>
            <person name="Shea T."/>
            <person name="Sisk P."/>
            <person name="Sykes S."/>
            <person name="Wortman J."/>
            <person name="Nusbaum C."/>
            <person name="Birren B."/>
        </authorList>
    </citation>
    <scope>NUCLEOTIDE SEQUENCE [LARGE SCALE GENOMIC DNA]</scope>
    <source>
        <strain evidence="8 9">CBS 606.96</strain>
    </source>
</reference>
<evidence type="ECO:0000313" key="8">
    <source>
        <dbReference type="EMBL" id="EXJ89612.1"/>
    </source>
</evidence>
<dbReference type="Proteomes" id="UP000019478">
    <property type="component" value="Unassembled WGS sequence"/>
</dbReference>
<evidence type="ECO:0000256" key="3">
    <source>
        <dbReference type="ARBA" id="ARBA00022723"/>
    </source>
</evidence>
<keyword evidence="3" id="KW-0479">Metal-binding</keyword>
<proteinExistence type="inferred from homology"/>
<dbReference type="Gene3D" id="3.60.130.10">
    <property type="entry name" value="Clavaminate synthase-like"/>
    <property type="match status" value="1"/>
</dbReference>
<evidence type="ECO:0000313" key="9">
    <source>
        <dbReference type="Proteomes" id="UP000019478"/>
    </source>
</evidence>
<evidence type="ECO:0000256" key="5">
    <source>
        <dbReference type="ARBA" id="ARBA00023002"/>
    </source>
</evidence>
<evidence type="ECO:0000259" key="7">
    <source>
        <dbReference type="Pfam" id="PF02668"/>
    </source>
</evidence>
<name>W9Y9T1_9EURO</name>
<comment type="cofactor">
    <cofactor evidence="1">
        <name>Fe(2+)</name>
        <dbReference type="ChEBI" id="CHEBI:29033"/>
    </cofactor>
</comment>
<comment type="similarity">
    <text evidence="2">Belongs to the TfdA dioxygenase family.</text>
</comment>
<dbReference type="eggNOG" id="ENOG502QS4K">
    <property type="taxonomic scope" value="Eukaryota"/>
</dbReference>
<accession>W9Y9T1</accession>
<gene>
    <name evidence="8" type="ORF">A1O3_02679</name>
</gene>
<dbReference type="InterPro" id="IPR042098">
    <property type="entry name" value="TauD-like_sf"/>
</dbReference>
<dbReference type="SUPFAM" id="SSF51197">
    <property type="entry name" value="Clavaminate synthase-like"/>
    <property type="match status" value="1"/>
</dbReference>
<dbReference type="HOGENOM" id="CLU_036005_1_1_1"/>
<dbReference type="PANTHER" id="PTHR30468:SF10">
    <property type="entry name" value="TAUD_TFDA-LIKE DOMAIN-CONTAINING PROTEIN"/>
    <property type="match status" value="1"/>
</dbReference>
<comment type="caution">
    <text evidence="8">The sequence shown here is derived from an EMBL/GenBank/DDBJ whole genome shotgun (WGS) entry which is preliminary data.</text>
</comment>
<dbReference type="GO" id="GO:0016706">
    <property type="term" value="F:2-oxoglutarate-dependent dioxygenase activity"/>
    <property type="evidence" value="ECO:0007669"/>
    <property type="project" value="TreeGrafter"/>
</dbReference>
<keyword evidence="6" id="KW-0408">Iron</keyword>
<dbReference type="AlphaFoldDB" id="W9Y9T1"/>
<dbReference type="InterPro" id="IPR051323">
    <property type="entry name" value="AtsK-like"/>
</dbReference>
<keyword evidence="4" id="KW-0223">Dioxygenase</keyword>